<comment type="caution">
    <text evidence="2">The sequence shown here is derived from an EMBL/GenBank/DDBJ whole genome shotgun (WGS) entry which is preliminary data.</text>
</comment>
<evidence type="ECO:0000256" key="1">
    <source>
        <dbReference type="SAM" id="Phobius"/>
    </source>
</evidence>
<gene>
    <name evidence="2" type="ORF">E2C01_047812</name>
</gene>
<keyword evidence="1" id="KW-0472">Membrane</keyword>
<dbReference type="AlphaFoldDB" id="A0A5B7G8H3"/>
<organism evidence="2 3">
    <name type="scientific">Portunus trituberculatus</name>
    <name type="common">Swimming crab</name>
    <name type="synonym">Neptunus trituberculatus</name>
    <dbReference type="NCBI Taxonomy" id="210409"/>
    <lineage>
        <taxon>Eukaryota</taxon>
        <taxon>Metazoa</taxon>
        <taxon>Ecdysozoa</taxon>
        <taxon>Arthropoda</taxon>
        <taxon>Crustacea</taxon>
        <taxon>Multicrustacea</taxon>
        <taxon>Malacostraca</taxon>
        <taxon>Eumalacostraca</taxon>
        <taxon>Eucarida</taxon>
        <taxon>Decapoda</taxon>
        <taxon>Pleocyemata</taxon>
        <taxon>Brachyura</taxon>
        <taxon>Eubrachyura</taxon>
        <taxon>Portunoidea</taxon>
        <taxon>Portunidae</taxon>
        <taxon>Portuninae</taxon>
        <taxon>Portunus</taxon>
    </lineage>
</organism>
<feature type="transmembrane region" description="Helical" evidence="1">
    <location>
        <begin position="6"/>
        <end position="26"/>
    </location>
</feature>
<keyword evidence="1" id="KW-0812">Transmembrane</keyword>
<accession>A0A5B7G8H3</accession>
<protein>
    <submittedName>
        <fullName evidence="2">Uncharacterized protein</fullName>
    </submittedName>
</protein>
<reference evidence="2 3" key="1">
    <citation type="submission" date="2019-05" db="EMBL/GenBank/DDBJ databases">
        <title>Another draft genome of Portunus trituberculatus and its Hox gene families provides insights of decapod evolution.</title>
        <authorList>
            <person name="Jeong J.-H."/>
            <person name="Song I."/>
            <person name="Kim S."/>
            <person name="Choi T."/>
            <person name="Kim D."/>
            <person name="Ryu S."/>
            <person name="Kim W."/>
        </authorList>
    </citation>
    <scope>NUCLEOTIDE SEQUENCE [LARGE SCALE GENOMIC DNA]</scope>
    <source>
        <tissue evidence="2">Muscle</tissue>
    </source>
</reference>
<keyword evidence="1" id="KW-1133">Transmembrane helix</keyword>
<evidence type="ECO:0000313" key="2">
    <source>
        <dbReference type="EMBL" id="MPC53909.1"/>
    </source>
</evidence>
<proteinExistence type="predicted"/>
<name>A0A5B7G8H3_PORTR</name>
<feature type="transmembrane region" description="Helical" evidence="1">
    <location>
        <begin position="38"/>
        <end position="58"/>
    </location>
</feature>
<evidence type="ECO:0000313" key="3">
    <source>
        <dbReference type="Proteomes" id="UP000324222"/>
    </source>
</evidence>
<dbReference type="Proteomes" id="UP000324222">
    <property type="component" value="Unassembled WGS sequence"/>
</dbReference>
<sequence>MDSGSGGGSGMVVWEHLVILSARHLALAGHSRRRAPSAPVGSGVLVLLPLLFAVLPLAPPLPGTLLLGRHLPRPCALVLESKGLGGRGGEGKLTRGRRVRGSLSLGVLCLGSPVRAVAPQRGVVPGPLVGIGESVRGSLQQLEFDGGPLDVVGVFVRVCDKGEAAELLLDGARGVVLRHAQHLVVVSFVGHSAALPWWESPAVMPWLVQRPWGHGMKYLPSPSVLLT</sequence>
<keyword evidence="3" id="KW-1185">Reference proteome</keyword>
<dbReference type="EMBL" id="VSRR010011973">
    <property type="protein sequence ID" value="MPC53909.1"/>
    <property type="molecule type" value="Genomic_DNA"/>
</dbReference>